<evidence type="ECO:0000256" key="9">
    <source>
        <dbReference type="ARBA" id="ARBA00012523"/>
    </source>
</evidence>
<evidence type="ECO:0000256" key="3">
    <source>
        <dbReference type="ARBA" id="ARBA00001522"/>
    </source>
</evidence>
<dbReference type="Pfam" id="PF02283">
    <property type="entry name" value="CobU"/>
    <property type="match status" value="1"/>
</dbReference>
<dbReference type="Proteomes" id="UP001440599">
    <property type="component" value="Unassembled WGS sequence"/>
</dbReference>
<comment type="caution">
    <text evidence="18">The sequence shown here is derived from an EMBL/GenBank/DDBJ whole genome shotgun (WGS) entry which is preliminary data.</text>
</comment>
<name>A0ABV1EQ86_9FIRM</name>
<comment type="function">
    <text evidence="4">Catalyzes ATP-dependent phosphorylation of adenosylcobinamide and addition of GMP to adenosylcobinamide phosphate.</text>
</comment>
<evidence type="ECO:0000256" key="7">
    <source>
        <dbReference type="ARBA" id="ARBA00007490"/>
    </source>
</evidence>
<sequence length="174" mass="18620">MLILVSGGSGSGKSEFAEGLVVSSGLSERMYLATMQVWDIESVRRVERHRQMRAGKGFATLECPTGLDRLEVPAGSAVLLEDLSNLSANEYFAPVGGGKAAFDRVLAGIEQTAARAGLLVVVTNELFSDGVRYDPETAAYLELLADLNRAIAARSDQVYEVVCGIPVAWKEAKP</sequence>
<evidence type="ECO:0000256" key="6">
    <source>
        <dbReference type="ARBA" id="ARBA00005159"/>
    </source>
</evidence>
<dbReference type="GO" id="GO:0016301">
    <property type="term" value="F:kinase activity"/>
    <property type="evidence" value="ECO:0007669"/>
    <property type="project" value="UniProtKB-KW"/>
</dbReference>
<keyword evidence="19" id="KW-1185">Reference proteome</keyword>
<evidence type="ECO:0000313" key="18">
    <source>
        <dbReference type="EMBL" id="MEQ2456754.1"/>
    </source>
</evidence>
<dbReference type="EC" id="2.7.7.62" evidence="9"/>
<dbReference type="PIRSF" id="PIRSF006135">
    <property type="entry name" value="CobU"/>
    <property type="match status" value="1"/>
</dbReference>
<comment type="pathway">
    <text evidence="6">Cofactor biosynthesis; adenosylcobalamin biosynthesis; adenosylcobalamin from cob(II)yrinate a,c-diamide: step 5/7.</text>
</comment>
<keyword evidence="18" id="KW-0548">Nucleotidyltransferase</keyword>
<dbReference type="GO" id="GO:0016779">
    <property type="term" value="F:nucleotidyltransferase activity"/>
    <property type="evidence" value="ECO:0007669"/>
    <property type="project" value="UniProtKB-KW"/>
</dbReference>
<evidence type="ECO:0000256" key="16">
    <source>
        <dbReference type="ARBA" id="ARBA00029570"/>
    </source>
</evidence>
<proteinExistence type="inferred from homology"/>
<comment type="similarity">
    <text evidence="7">Belongs to the CobU/CobP family.</text>
</comment>
<evidence type="ECO:0000256" key="8">
    <source>
        <dbReference type="ARBA" id="ARBA00012016"/>
    </source>
</evidence>
<evidence type="ECO:0000256" key="13">
    <source>
        <dbReference type="ARBA" id="ARBA00022777"/>
    </source>
</evidence>
<protein>
    <recommendedName>
        <fullName evidence="16">Adenosylcobinamide kinase</fullName>
        <ecNumber evidence="8">2.7.1.156</ecNumber>
        <ecNumber evidence="9">2.7.7.62</ecNumber>
    </recommendedName>
    <alternativeName>
        <fullName evidence="17">Adenosylcobinamide-phosphate guanylyltransferase</fullName>
    </alternativeName>
</protein>
<evidence type="ECO:0000256" key="15">
    <source>
        <dbReference type="ARBA" id="ARBA00023134"/>
    </source>
</evidence>
<evidence type="ECO:0000256" key="4">
    <source>
        <dbReference type="ARBA" id="ARBA00003889"/>
    </source>
</evidence>
<dbReference type="EC" id="2.7.1.156" evidence="8"/>
<keyword evidence="14" id="KW-0067">ATP-binding</keyword>
<keyword evidence="10" id="KW-0169">Cobalamin biosynthesis</keyword>
<dbReference type="Gene3D" id="3.40.50.300">
    <property type="entry name" value="P-loop containing nucleotide triphosphate hydrolases"/>
    <property type="match status" value="1"/>
</dbReference>
<comment type="catalytic activity">
    <reaction evidence="1">
        <text>adenosylcob(III)inamide + ATP = adenosylcob(III)inamide phosphate + ADP + H(+)</text>
        <dbReference type="Rhea" id="RHEA:15769"/>
        <dbReference type="ChEBI" id="CHEBI:2480"/>
        <dbReference type="ChEBI" id="CHEBI:15378"/>
        <dbReference type="ChEBI" id="CHEBI:30616"/>
        <dbReference type="ChEBI" id="CHEBI:58502"/>
        <dbReference type="ChEBI" id="CHEBI:456216"/>
        <dbReference type="EC" id="2.7.1.156"/>
    </reaction>
</comment>
<evidence type="ECO:0000313" key="19">
    <source>
        <dbReference type="Proteomes" id="UP001440599"/>
    </source>
</evidence>
<organism evidence="18 19">
    <name type="scientific">Flavonifractor hominis</name>
    <dbReference type="NCBI Taxonomy" id="3133178"/>
    <lineage>
        <taxon>Bacteria</taxon>
        <taxon>Bacillati</taxon>
        <taxon>Bacillota</taxon>
        <taxon>Clostridia</taxon>
        <taxon>Eubacteriales</taxon>
        <taxon>Oscillospiraceae</taxon>
        <taxon>Flavonifractor</taxon>
    </lineage>
</organism>
<dbReference type="EMBL" id="JBBMFT010000005">
    <property type="protein sequence ID" value="MEQ2456754.1"/>
    <property type="molecule type" value="Genomic_DNA"/>
</dbReference>
<dbReference type="RefSeq" id="WP_349140447.1">
    <property type="nucleotide sequence ID" value="NZ_JBBMFT010000005.1"/>
</dbReference>
<dbReference type="InterPro" id="IPR027417">
    <property type="entry name" value="P-loop_NTPase"/>
</dbReference>
<evidence type="ECO:0000256" key="1">
    <source>
        <dbReference type="ARBA" id="ARBA00000312"/>
    </source>
</evidence>
<comment type="pathway">
    <text evidence="5">Cofactor biosynthesis; adenosylcobalamin biosynthesis; adenosylcobalamin from cob(II)yrinate a,c-diamide: step 6/7.</text>
</comment>
<keyword evidence="13 18" id="KW-0418">Kinase</keyword>
<dbReference type="PANTHER" id="PTHR34848:SF1">
    <property type="entry name" value="BIFUNCTIONAL ADENOSYLCOBALAMIN BIOSYNTHESIS PROTEIN COBU"/>
    <property type="match status" value="1"/>
</dbReference>
<comment type="catalytic activity">
    <reaction evidence="2">
        <text>adenosylcob(III)inamide phosphate + GTP + H(+) = adenosylcob(III)inamide-GDP + diphosphate</text>
        <dbReference type="Rhea" id="RHEA:22712"/>
        <dbReference type="ChEBI" id="CHEBI:15378"/>
        <dbReference type="ChEBI" id="CHEBI:33019"/>
        <dbReference type="ChEBI" id="CHEBI:37565"/>
        <dbReference type="ChEBI" id="CHEBI:58502"/>
        <dbReference type="ChEBI" id="CHEBI:60487"/>
        <dbReference type="EC" id="2.7.7.62"/>
    </reaction>
</comment>
<evidence type="ECO:0000256" key="14">
    <source>
        <dbReference type="ARBA" id="ARBA00022840"/>
    </source>
</evidence>
<evidence type="ECO:0000256" key="17">
    <source>
        <dbReference type="ARBA" id="ARBA00030571"/>
    </source>
</evidence>
<comment type="catalytic activity">
    <reaction evidence="3">
        <text>adenosylcob(III)inamide + GTP = adenosylcob(III)inamide phosphate + GDP + H(+)</text>
        <dbReference type="Rhea" id="RHEA:15765"/>
        <dbReference type="ChEBI" id="CHEBI:2480"/>
        <dbReference type="ChEBI" id="CHEBI:15378"/>
        <dbReference type="ChEBI" id="CHEBI:37565"/>
        <dbReference type="ChEBI" id="CHEBI:58189"/>
        <dbReference type="ChEBI" id="CHEBI:58502"/>
        <dbReference type="EC" id="2.7.1.156"/>
    </reaction>
</comment>
<evidence type="ECO:0000256" key="11">
    <source>
        <dbReference type="ARBA" id="ARBA00022679"/>
    </source>
</evidence>
<keyword evidence="12" id="KW-0547">Nucleotide-binding</keyword>
<dbReference type="InterPro" id="IPR003203">
    <property type="entry name" value="CobU/CobP"/>
</dbReference>
<evidence type="ECO:0000256" key="10">
    <source>
        <dbReference type="ARBA" id="ARBA00022573"/>
    </source>
</evidence>
<evidence type="ECO:0000256" key="2">
    <source>
        <dbReference type="ARBA" id="ARBA00000711"/>
    </source>
</evidence>
<evidence type="ECO:0000256" key="12">
    <source>
        <dbReference type="ARBA" id="ARBA00022741"/>
    </source>
</evidence>
<reference evidence="18 19" key="1">
    <citation type="submission" date="2024-03" db="EMBL/GenBank/DDBJ databases">
        <title>Human intestinal bacterial collection.</title>
        <authorList>
            <person name="Pauvert C."/>
            <person name="Hitch T.C.A."/>
            <person name="Clavel T."/>
        </authorList>
    </citation>
    <scope>NUCLEOTIDE SEQUENCE [LARGE SCALE GENOMIC DNA]</scope>
    <source>
        <strain evidence="18 19">CLA-AP-H34</strain>
    </source>
</reference>
<gene>
    <name evidence="18" type="ORF">WMO45_09485</name>
</gene>
<keyword evidence="11" id="KW-0808">Transferase</keyword>
<accession>A0ABV1EQ86</accession>
<evidence type="ECO:0000256" key="5">
    <source>
        <dbReference type="ARBA" id="ARBA00004692"/>
    </source>
</evidence>
<dbReference type="PANTHER" id="PTHR34848">
    <property type="match status" value="1"/>
</dbReference>
<dbReference type="SUPFAM" id="SSF52540">
    <property type="entry name" value="P-loop containing nucleoside triphosphate hydrolases"/>
    <property type="match status" value="1"/>
</dbReference>
<keyword evidence="15" id="KW-0342">GTP-binding</keyword>